<reference evidence="3" key="1">
    <citation type="journal article" date="2015" name="MBio">
        <title>Genome-Resolved Metagenomic Analysis Reveals Roles for Candidate Phyla and Other Microbial Community Members in Biogeochemical Transformations in Oil Reservoirs.</title>
        <authorList>
            <person name="Hu P."/>
            <person name="Tom L."/>
            <person name="Singh A."/>
            <person name="Thomas B.C."/>
            <person name="Baker B.J."/>
            <person name="Piceno Y.M."/>
            <person name="Andersen G.L."/>
            <person name="Banfield J.F."/>
        </authorList>
    </citation>
    <scope>NUCLEOTIDE SEQUENCE [LARGE SCALE GENOMIC DNA]</scope>
</reference>
<evidence type="ECO:0000256" key="1">
    <source>
        <dbReference type="SAM" id="Phobius"/>
    </source>
</evidence>
<protein>
    <submittedName>
        <fullName evidence="2">Uncharacterized protein</fullName>
    </submittedName>
</protein>
<keyword evidence="1" id="KW-1133">Transmembrane helix</keyword>
<sequence>MSQKKLNIYHLILGLIIGIFIIVTLYLAFNIKMGVSSDSWYHLRVSQKYSETFGIPENGPDTYEWRDISHQPYLFFWINGRVLNLNEVTFEFNETILLRVINVL</sequence>
<organism evidence="2 3">
    <name type="scientific">candidate division WS6 bacterium 34_10</name>
    <dbReference type="NCBI Taxonomy" id="1641389"/>
    <lineage>
        <taxon>Bacteria</taxon>
        <taxon>Candidatus Dojkabacteria</taxon>
    </lineage>
</organism>
<feature type="non-terminal residue" evidence="2">
    <location>
        <position position="104"/>
    </location>
</feature>
<proteinExistence type="predicted"/>
<accession>A0A101HH90</accession>
<name>A0A101HH90_9BACT</name>
<gene>
    <name evidence="2" type="ORF">XD93_0774</name>
</gene>
<comment type="caution">
    <text evidence="2">The sequence shown here is derived from an EMBL/GenBank/DDBJ whole genome shotgun (WGS) entry which is preliminary data.</text>
</comment>
<dbReference type="AlphaFoldDB" id="A0A101HH90"/>
<keyword evidence="1" id="KW-0472">Membrane</keyword>
<evidence type="ECO:0000313" key="3">
    <source>
        <dbReference type="Proteomes" id="UP000053904"/>
    </source>
</evidence>
<evidence type="ECO:0000313" key="2">
    <source>
        <dbReference type="EMBL" id="KUK76679.1"/>
    </source>
</evidence>
<feature type="transmembrane region" description="Helical" evidence="1">
    <location>
        <begin position="6"/>
        <end position="29"/>
    </location>
</feature>
<keyword evidence="1" id="KW-0812">Transmembrane</keyword>
<dbReference type="EMBL" id="LGGO01000117">
    <property type="protein sequence ID" value="KUK76679.1"/>
    <property type="molecule type" value="Genomic_DNA"/>
</dbReference>
<dbReference type="Proteomes" id="UP000053904">
    <property type="component" value="Unassembled WGS sequence"/>
</dbReference>